<evidence type="ECO:0000313" key="2">
    <source>
        <dbReference type="Proteomes" id="UP000237271"/>
    </source>
</evidence>
<dbReference type="AlphaFoldDB" id="A0A2P4YPW3"/>
<keyword evidence="1" id="KW-0808">Transferase</keyword>
<protein>
    <submittedName>
        <fullName evidence="1">Reverse transcriptase</fullName>
    </submittedName>
</protein>
<dbReference type="GO" id="GO:0003964">
    <property type="term" value="F:RNA-directed DNA polymerase activity"/>
    <property type="evidence" value="ECO:0007669"/>
    <property type="project" value="UniProtKB-KW"/>
</dbReference>
<dbReference type="EMBL" id="NCKW01000941">
    <property type="protein sequence ID" value="POM79853.1"/>
    <property type="molecule type" value="Genomic_DNA"/>
</dbReference>
<sequence>MSEGEAFGPCHGLLGVGVDFVFGRPANDKGNTSILVFVFRLSKMMHFTSVRDKFTGKQVAQLFIDSEFHCHGLSENSL</sequence>
<accession>A0A2P4YPW3</accession>
<keyword evidence="1" id="KW-0695">RNA-directed DNA polymerase</keyword>
<comment type="caution">
    <text evidence="1">The sequence shown here is derived from an EMBL/GenBank/DDBJ whole genome shotgun (WGS) entry which is preliminary data.</text>
</comment>
<dbReference type="PANTHER" id="PTHR45835">
    <property type="entry name" value="YALI0A06105P"/>
    <property type="match status" value="1"/>
</dbReference>
<keyword evidence="1" id="KW-0548">Nucleotidyltransferase</keyword>
<dbReference type="OrthoDB" id="2273864at2759"/>
<evidence type="ECO:0000313" key="1">
    <source>
        <dbReference type="EMBL" id="POM79853.1"/>
    </source>
</evidence>
<gene>
    <name evidence="1" type="ORF">PHPALM_2380</name>
</gene>
<dbReference type="PANTHER" id="PTHR45835:SF99">
    <property type="entry name" value="CHROMO DOMAIN-CONTAINING PROTEIN-RELATED"/>
    <property type="match status" value="1"/>
</dbReference>
<name>A0A2P4YPW3_9STRA</name>
<organism evidence="1 2">
    <name type="scientific">Phytophthora palmivora</name>
    <dbReference type="NCBI Taxonomy" id="4796"/>
    <lineage>
        <taxon>Eukaryota</taxon>
        <taxon>Sar</taxon>
        <taxon>Stramenopiles</taxon>
        <taxon>Oomycota</taxon>
        <taxon>Peronosporomycetes</taxon>
        <taxon>Peronosporales</taxon>
        <taxon>Peronosporaceae</taxon>
        <taxon>Phytophthora</taxon>
    </lineage>
</organism>
<dbReference type="Proteomes" id="UP000237271">
    <property type="component" value="Unassembled WGS sequence"/>
</dbReference>
<proteinExistence type="predicted"/>
<reference evidence="1 2" key="1">
    <citation type="journal article" date="2017" name="Genome Biol. Evol.">
        <title>Phytophthora megakarya and P. palmivora, closely related causal agents of cacao black pod rot, underwent increases in genome sizes and gene numbers by different mechanisms.</title>
        <authorList>
            <person name="Ali S.S."/>
            <person name="Shao J."/>
            <person name="Lary D.J."/>
            <person name="Kronmiller B."/>
            <person name="Shen D."/>
            <person name="Strem M.D."/>
            <person name="Amoako-Attah I."/>
            <person name="Akrofi A.Y."/>
            <person name="Begoude B.A."/>
            <person name="Ten Hoopen G.M."/>
            <person name="Coulibaly K."/>
            <person name="Kebe B.I."/>
            <person name="Melnick R.L."/>
            <person name="Guiltinan M.J."/>
            <person name="Tyler B.M."/>
            <person name="Meinhardt L.W."/>
            <person name="Bailey B.A."/>
        </authorList>
    </citation>
    <scope>NUCLEOTIDE SEQUENCE [LARGE SCALE GENOMIC DNA]</scope>
    <source>
        <strain evidence="2">sbr112.9</strain>
    </source>
</reference>
<keyword evidence="2" id="KW-1185">Reference proteome</keyword>